<dbReference type="GeneID" id="59378845"/>
<dbReference type="RefSeq" id="XP_036629962.1">
    <property type="nucleotide sequence ID" value="XM_036778534.1"/>
</dbReference>
<gene>
    <name evidence="2" type="ORF">PC9H_009027</name>
</gene>
<evidence type="ECO:0000256" key="1">
    <source>
        <dbReference type="SAM" id="MobiDB-lite"/>
    </source>
</evidence>
<keyword evidence="3" id="KW-1185">Reference proteome</keyword>
<feature type="compositionally biased region" description="Polar residues" evidence="1">
    <location>
        <begin position="220"/>
        <end position="229"/>
    </location>
</feature>
<evidence type="ECO:0000313" key="2">
    <source>
        <dbReference type="EMBL" id="KAF7426658.1"/>
    </source>
</evidence>
<reference evidence="2" key="1">
    <citation type="submission" date="2019-07" db="EMBL/GenBank/DDBJ databases">
        <authorList>
            <person name="Palmer J.M."/>
        </authorList>
    </citation>
    <scope>NUCLEOTIDE SEQUENCE</scope>
    <source>
        <strain evidence="2">PC9</strain>
    </source>
</reference>
<proteinExistence type="predicted"/>
<organism evidence="2 3">
    <name type="scientific">Pleurotus ostreatus</name>
    <name type="common">Oyster mushroom</name>
    <name type="synonym">White-rot fungus</name>
    <dbReference type="NCBI Taxonomy" id="5322"/>
    <lineage>
        <taxon>Eukaryota</taxon>
        <taxon>Fungi</taxon>
        <taxon>Dikarya</taxon>
        <taxon>Basidiomycota</taxon>
        <taxon>Agaricomycotina</taxon>
        <taxon>Agaricomycetes</taxon>
        <taxon>Agaricomycetidae</taxon>
        <taxon>Agaricales</taxon>
        <taxon>Pleurotineae</taxon>
        <taxon>Pleurotaceae</taxon>
        <taxon>Pleurotus</taxon>
    </lineage>
</organism>
<dbReference type="VEuPathDB" id="FungiDB:PC9H_009027"/>
<sequence>MPTAFPWHVWSTMSKENDGGREFASQSCEKKNIEGGRSRAGLPRIIGAQTKATCAIEVRSVASFNTHHDDSEDNVDGNDDDWIPYQRPTSRCIPNLVECLLPTLRSTHGCTTKGGLGDVGVGEELDHIPNHEKRTRQRQLSTATHLRLVPTVPARGPHIHAHSDASGMINQSSHQPALSEEAAGPTYTSTCARNEGVQNGGGAESQDRKGTNVRPRDKSNTTPATSQGSLPPRQLAITIQAREWEMAITGDRMRGGWEESRLRDHGHLVTAARGTETPNTKVQMKLAVYSDPLDRAITQSYGSEASPGG</sequence>
<dbReference type="EMBL" id="JACETU010000006">
    <property type="protein sequence ID" value="KAF7426658.1"/>
    <property type="molecule type" value="Genomic_DNA"/>
</dbReference>
<feature type="compositionally biased region" description="Basic and acidic residues" evidence="1">
    <location>
        <begin position="205"/>
        <end position="219"/>
    </location>
</feature>
<dbReference type="AlphaFoldDB" id="A0A8H6ZQ40"/>
<protein>
    <submittedName>
        <fullName evidence="2">Uncharacterized protein</fullName>
    </submittedName>
</protein>
<name>A0A8H6ZQ40_PLEOS</name>
<feature type="region of interest" description="Disordered" evidence="1">
    <location>
        <begin position="154"/>
        <end position="234"/>
    </location>
</feature>
<accession>A0A8H6ZQ40</accession>
<dbReference type="Proteomes" id="UP000623687">
    <property type="component" value="Unassembled WGS sequence"/>
</dbReference>
<comment type="caution">
    <text evidence="2">The sequence shown here is derived from an EMBL/GenBank/DDBJ whole genome shotgun (WGS) entry which is preliminary data.</text>
</comment>
<evidence type="ECO:0000313" key="3">
    <source>
        <dbReference type="Proteomes" id="UP000623687"/>
    </source>
</evidence>